<reference evidence="2 3" key="1">
    <citation type="journal article" date="2016" name="Nat. Commun.">
        <title>Thousands of microbial genomes shed light on interconnected biogeochemical processes in an aquifer system.</title>
        <authorList>
            <person name="Anantharaman K."/>
            <person name="Brown C.T."/>
            <person name="Hug L.A."/>
            <person name="Sharon I."/>
            <person name="Castelle C.J."/>
            <person name="Probst A.J."/>
            <person name="Thomas B.C."/>
            <person name="Singh A."/>
            <person name="Wilkins M.J."/>
            <person name="Karaoz U."/>
            <person name="Brodie E.L."/>
            <person name="Williams K.H."/>
            <person name="Hubbard S.S."/>
            <person name="Banfield J.F."/>
        </authorList>
    </citation>
    <scope>NUCLEOTIDE SEQUENCE [LARGE SCALE GENOMIC DNA]</scope>
</reference>
<keyword evidence="1" id="KW-0812">Transmembrane</keyword>
<evidence type="ECO:0000256" key="1">
    <source>
        <dbReference type="SAM" id="Phobius"/>
    </source>
</evidence>
<sequence length="901" mass="95821">MGFCHIKKIHDQRGFTLLETILGIAIFVLVGLAVFSAYGNLQRLVRVSSERTAANSILQEEMESIHAIPFTNLGLRDSVPAGALEPLKTVVRNNQSYEVRTIIRNIDDPFDGIIGNRLDDVRFSFSAQVGDGGLTMTNTAIVYGRIFSNGNVTGDNSAQVTQDAWVANANTLNTLTVGGDAHAHTIQNATISGSAYYQVILNSTVNGTLYPQSPDSPSQTLPITDAQITTWKNEAEAVATTGPVTLGTGQQLTLGPAKIIGDLTLTGNAELKVKGTLWVTGSILLLNTASIYLDPSYSSASGVVIADGTISIDNNTAACGSEGYNSAKNECNPFAGSYSLFISMNSSTDVNNPAIKIKNSTGFRGILYTNTGLISIENGAEVVEATGYAVRLYNHSSISYGTGIFNLLITGNPSVGDTSPADYKLAEVRVTCTSCEFQTSFKATTTIAPKRLETTGGNGALLIQVYNAVGQPVADASVTIVNTTTTPLINFTDTTDAQGRLTVVDAPPAEQSYEITVTKQNYSTDRTYAIGYPANPSPLKPHLTVIADAVTQASFAIDELSTLNISTVSPVCSPLGSVTFTLTGAKLIGQSPDVPKYSQNKQTNSQGTLSLSDMEWDTYGVSITDSRYYLGGSLPSLPVEVSPNTTEALSMVLEPRTTNALLVKVIDAVSQQPVQDASVKIDGPGYTKTLQTGEGYWQQTNWSGGGGQSDWSDTTRFFESSSVGYDNPAGELKLQWNGSQYAASGSLTSSIFDNGAPTNFYHLVVRPEGQPVQTGTDPVRIQIASSLTNTATTTWTFVGPDGTTNTYYTPNNNTLSSAHNDDRYIRYRIQLFTADTAYTPNVSDTAISFADACTPSGQVYFNDVVTGSNTVTVSKAGYITSVQPATLIAGWQTITISLTPN</sequence>
<dbReference type="AlphaFoldDB" id="A0A1G2BSG3"/>
<protein>
    <submittedName>
        <fullName evidence="2">Uncharacterized protein</fullName>
    </submittedName>
</protein>
<dbReference type="Proteomes" id="UP000178248">
    <property type="component" value="Unassembled WGS sequence"/>
</dbReference>
<accession>A0A1G2BSG3</accession>
<keyword evidence="1" id="KW-0472">Membrane</keyword>
<feature type="transmembrane region" description="Helical" evidence="1">
    <location>
        <begin position="21"/>
        <end position="41"/>
    </location>
</feature>
<gene>
    <name evidence="2" type="ORF">A3B30_00980</name>
</gene>
<organism evidence="2 3">
    <name type="scientific">Candidatus Komeilibacteria bacterium RIFCSPLOWO2_01_FULL_52_15</name>
    <dbReference type="NCBI Taxonomy" id="1798551"/>
    <lineage>
        <taxon>Bacteria</taxon>
        <taxon>Candidatus Komeiliibacteriota</taxon>
    </lineage>
</organism>
<dbReference type="Pfam" id="PF07963">
    <property type="entry name" value="N_methyl"/>
    <property type="match status" value="1"/>
</dbReference>
<dbReference type="InterPro" id="IPR012902">
    <property type="entry name" value="N_methyl_site"/>
</dbReference>
<dbReference type="Gene3D" id="2.60.40.1120">
    <property type="entry name" value="Carboxypeptidase-like, regulatory domain"/>
    <property type="match status" value="1"/>
</dbReference>
<comment type="caution">
    <text evidence="2">The sequence shown here is derived from an EMBL/GenBank/DDBJ whole genome shotgun (WGS) entry which is preliminary data.</text>
</comment>
<evidence type="ECO:0000313" key="3">
    <source>
        <dbReference type="Proteomes" id="UP000178248"/>
    </source>
</evidence>
<name>A0A1G2BSG3_9BACT</name>
<proteinExistence type="predicted"/>
<dbReference type="InterPro" id="IPR008969">
    <property type="entry name" value="CarboxyPept-like_regulatory"/>
</dbReference>
<dbReference type="PROSITE" id="PS00409">
    <property type="entry name" value="PROKAR_NTER_METHYL"/>
    <property type="match status" value="1"/>
</dbReference>
<dbReference type="EMBL" id="MHKM01000006">
    <property type="protein sequence ID" value="OGY91992.1"/>
    <property type="molecule type" value="Genomic_DNA"/>
</dbReference>
<dbReference type="SUPFAM" id="SSF49464">
    <property type="entry name" value="Carboxypeptidase regulatory domain-like"/>
    <property type="match status" value="1"/>
</dbReference>
<dbReference type="STRING" id="1798551.A3B30_00980"/>
<evidence type="ECO:0000313" key="2">
    <source>
        <dbReference type="EMBL" id="OGY91992.1"/>
    </source>
</evidence>
<keyword evidence="1" id="KW-1133">Transmembrane helix</keyword>